<evidence type="ECO:0000256" key="1">
    <source>
        <dbReference type="SAM" id="Phobius"/>
    </source>
</evidence>
<evidence type="ECO:0000313" key="2">
    <source>
        <dbReference type="EMBL" id="CAB4646154.1"/>
    </source>
</evidence>
<keyword evidence="1" id="KW-0812">Transmembrane</keyword>
<gene>
    <name evidence="2" type="ORF">UFOPK2237_00231</name>
</gene>
<sequence>MHKNYLEMYPSMPRFVAFTLKIIAIVFAPVAIVGLIVSKQAVSGDQYVAVLEILGSSSAPGAIEVFGTDIQTLSSLLNFFEAWSLPALIAIVALGIIGLALSRDKLRATWHICLGLFFSFGLWAVLLTRSQQAFTEFIGSNISDLSGIVIAAYLSELSAKLLNLIGLLALLFGALGLIFWFAVNRRKARSS</sequence>
<feature type="transmembrane region" description="Helical" evidence="1">
    <location>
        <begin position="15"/>
        <end position="37"/>
    </location>
</feature>
<protein>
    <submittedName>
        <fullName evidence="2">Unannotated protein</fullName>
    </submittedName>
</protein>
<proteinExistence type="predicted"/>
<accession>A0A6J6KD45</accession>
<feature type="transmembrane region" description="Helical" evidence="1">
    <location>
        <begin position="108"/>
        <end position="127"/>
    </location>
</feature>
<feature type="transmembrane region" description="Helical" evidence="1">
    <location>
        <begin position="82"/>
        <end position="102"/>
    </location>
</feature>
<feature type="transmembrane region" description="Helical" evidence="1">
    <location>
        <begin position="161"/>
        <end position="183"/>
    </location>
</feature>
<keyword evidence="1" id="KW-1133">Transmembrane helix</keyword>
<dbReference type="EMBL" id="CAEZWI010000014">
    <property type="protein sequence ID" value="CAB4646154.1"/>
    <property type="molecule type" value="Genomic_DNA"/>
</dbReference>
<keyword evidence="1" id="KW-0472">Membrane</keyword>
<dbReference type="AlphaFoldDB" id="A0A6J6KD45"/>
<organism evidence="2">
    <name type="scientific">freshwater metagenome</name>
    <dbReference type="NCBI Taxonomy" id="449393"/>
    <lineage>
        <taxon>unclassified sequences</taxon>
        <taxon>metagenomes</taxon>
        <taxon>ecological metagenomes</taxon>
    </lineage>
</organism>
<name>A0A6J6KD45_9ZZZZ</name>
<reference evidence="2" key="1">
    <citation type="submission" date="2020-05" db="EMBL/GenBank/DDBJ databases">
        <authorList>
            <person name="Chiriac C."/>
            <person name="Salcher M."/>
            <person name="Ghai R."/>
            <person name="Kavagutti S V."/>
        </authorList>
    </citation>
    <scope>NUCLEOTIDE SEQUENCE</scope>
</reference>